<dbReference type="GO" id="GO:0003676">
    <property type="term" value="F:nucleic acid binding"/>
    <property type="evidence" value="ECO:0007669"/>
    <property type="project" value="InterPro"/>
</dbReference>
<dbReference type="Proteomes" id="UP000887159">
    <property type="component" value="Unassembled WGS sequence"/>
</dbReference>
<name>A0A8X6VR88_TRICX</name>
<organism evidence="1 2">
    <name type="scientific">Trichonephila clavipes</name>
    <name type="common">Golden silk orbweaver</name>
    <name type="synonym">Nephila clavipes</name>
    <dbReference type="NCBI Taxonomy" id="2585209"/>
    <lineage>
        <taxon>Eukaryota</taxon>
        <taxon>Metazoa</taxon>
        <taxon>Ecdysozoa</taxon>
        <taxon>Arthropoda</taxon>
        <taxon>Chelicerata</taxon>
        <taxon>Arachnida</taxon>
        <taxon>Araneae</taxon>
        <taxon>Araneomorphae</taxon>
        <taxon>Entelegynae</taxon>
        <taxon>Araneoidea</taxon>
        <taxon>Nephilidae</taxon>
        <taxon>Trichonephila</taxon>
    </lineage>
</organism>
<dbReference type="Gene3D" id="3.30.420.10">
    <property type="entry name" value="Ribonuclease H-like superfamily/Ribonuclease H"/>
    <property type="match status" value="1"/>
</dbReference>
<keyword evidence="2" id="KW-1185">Reference proteome</keyword>
<dbReference type="InterPro" id="IPR036397">
    <property type="entry name" value="RNaseH_sf"/>
</dbReference>
<proteinExistence type="predicted"/>
<accession>A0A8X6VR88</accession>
<evidence type="ECO:0000313" key="2">
    <source>
        <dbReference type="Proteomes" id="UP000887159"/>
    </source>
</evidence>
<evidence type="ECO:0000313" key="1">
    <source>
        <dbReference type="EMBL" id="GFY19088.1"/>
    </source>
</evidence>
<sequence>MPDIQHDVDSELGTALVSKQLCELPHAACSSLRSSACGNVSFKLATFIARAELERRERLDLRFRGIILSSRLHSARNTCACRNAPCHVGVLIDDFLETENIQRMSWPANSPDLNPIEHLCDVLGRQIAAFSHPPSSITELKRALQKA</sequence>
<reference evidence="1" key="1">
    <citation type="submission" date="2020-08" db="EMBL/GenBank/DDBJ databases">
        <title>Multicomponent nature underlies the extraordinary mechanical properties of spider dragline silk.</title>
        <authorList>
            <person name="Kono N."/>
            <person name="Nakamura H."/>
            <person name="Mori M."/>
            <person name="Yoshida Y."/>
            <person name="Ohtoshi R."/>
            <person name="Malay A.D."/>
            <person name="Moran D.A.P."/>
            <person name="Tomita M."/>
            <person name="Numata K."/>
            <person name="Arakawa K."/>
        </authorList>
    </citation>
    <scope>NUCLEOTIDE SEQUENCE</scope>
</reference>
<dbReference type="EMBL" id="BMAU01021350">
    <property type="protein sequence ID" value="GFY19088.1"/>
    <property type="molecule type" value="Genomic_DNA"/>
</dbReference>
<protein>
    <submittedName>
        <fullName evidence="1">Transposable element Tc3 transposase</fullName>
    </submittedName>
</protein>
<comment type="caution">
    <text evidence="1">The sequence shown here is derived from an EMBL/GenBank/DDBJ whole genome shotgun (WGS) entry which is preliminary data.</text>
</comment>
<gene>
    <name evidence="1" type="primary">X975_10319</name>
    <name evidence="1" type="ORF">TNCV_3877761</name>
</gene>
<dbReference type="AlphaFoldDB" id="A0A8X6VR88"/>